<dbReference type="InterPro" id="IPR042177">
    <property type="entry name" value="Cell/Rod_1"/>
</dbReference>
<feature type="signal peptide" evidence="7">
    <location>
        <begin position="1"/>
        <end position="24"/>
    </location>
</feature>
<dbReference type="InterPro" id="IPR055342">
    <property type="entry name" value="MreC_beta-barrel_core"/>
</dbReference>
<reference evidence="9 10" key="1">
    <citation type="submission" date="2019-02" db="EMBL/GenBank/DDBJ databases">
        <title>Deep-cultivation of Planctomycetes and their phenomic and genomic characterization uncovers novel biology.</title>
        <authorList>
            <person name="Wiegand S."/>
            <person name="Jogler M."/>
            <person name="Boedeker C."/>
            <person name="Pinto D."/>
            <person name="Vollmers J."/>
            <person name="Rivas-Marin E."/>
            <person name="Kohn T."/>
            <person name="Peeters S.H."/>
            <person name="Heuer A."/>
            <person name="Rast P."/>
            <person name="Oberbeckmann S."/>
            <person name="Bunk B."/>
            <person name="Jeske O."/>
            <person name="Meyerdierks A."/>
            <person name="Storesund J.E."/>
            <person name="Kallscheuer N."/>
            <person name="Luecker S."/>
            <person name="Lage O.M."/>
            <person name="Pohl T."/>
            <person name="Merkel B.J."/>
            <person name="Hornburger P."/>
            <person name="Mueller R.-W."/>
            <person name="Bruemmer F."/>
            <person name="Labrenz M."/>
            <person name="Spormann A.M."/>
            <person name="Op den Camp H."/>
            <person name="Overmann J."/>
            <person name="Amann R."/>
            <person name="Jetten M.S.M."/>
            <person name="Mascher T."/>
            <person name="Medema M.H."/>
            <person name="Devos D.P."/>
            <person name="Kaster A.-K."/>
            <person name="Ovreas L."/>
            <person name="Rohde M."/>
            <person name="Galperin M.Y."/>
            <person name="Jogler C."/>
        </authorList>
    </citation>
    <scope>NUCLEOTIDE SEQUENCE [LARGE SCALE GENOMIC DNA]</scope>
    <source>
        <strain evidence="9 10">Pan44</strain>
    </source>
</reference>
<dbReference type="Gene3D" id="2.40.10.340">
    <property type="entry name" value="Rod shape-determining protein MreC, domain 1"/>
    <property type="match status" value="1"/>
</dbReference>
<organism evidence="9 10">
    <name type="scientific">Caulifigura coniformis</name>
    <dbReference type="NCBI Taxonomy" id="2527983"/>
    <lineage>
        <taxon>Bacteria</taxon>
        <taxon>Pseudomonadati</taxon>
        <taxon>Planctomycetota</taxon>
        <taxon>Planctomycetia</taxon>
        <taxon>Planctomycetales</taxon>
        <taxon>Planctomycetaceae</taxon>
        <taxon>Caulifigura</taxon>
    </lineage>
</organism>
<evidence type="ECO:0000259" key="8">
    <source>
        <dbReference type="Pfam" id="PF04085"/>
    </source>
</evidence>
<protein>
    <recommendedName>
        <fullName evidence="2">Cell shape-determining protein MreC</fullName>
    </recommendedName>
    <alternativeName>
        <fullName evidence="4">Cell shape protein MreC</fullName>
    </alternativeName>
</protein>
<sequence length="334" mass="35914" precursor="true">MARSHHISWLLAAACLGAGGVLCAAPAPFHERVRGLVLDLLKPGMSAVVALRERRPAAISPKDSVASRERELELSRQLEQSRLDARRLQIEAARLRGEMDELRSEKPKPFVGETGLPLFAPDLLTARVLDTPSMDEIERTILTLGEGHAARVALAEWVLGEDGVTIDQGRDTHVLADSPVLSGRSVFGRVASAGRFTSRVQHISDTGFRAHAKLVRRSREKTVSGSEGLLVGAGEGLCRLELIAATEPVEPGDMVVTAATIPGIDEELYLGDVEKAELSAGASHWVITVRPAVSVSSQERVQVVRVGLHPGRKPVEGAEDESIKTAQRSEGKPQ</sequence>
<keyword evidence="3" id="KW-0133">Cell shape</keyword>
<dbReference type="GO" id="GO:0008360">
    <property type="term" value="P:regulation of cell shape"/>
    <property type="evidence" value="ECO:0007669"/>
    <property type="project" value="UniProtKB-KW"/>
</dbReference>
<dbReference type="InterPro" id="IPR007221">
    <property type="entry name" value="MreC"/>
</dbReference>
<evidence type="ECO:0000256" key="7">
    <source>
        <dbReference type="SAM" id="SignalP"/>
    </source>
</evidence>
<feature type="region of interest" description="Disordered" evidence="6">
    <location>
        <begin position="311"/>
        <end position="334"/>
    </location>
</feature>
<dbReference type="Proteomes" id="UP000315700">
    <property type="component" value="Chromosome"/>
</dbReference>
<evidence type="ECO:0000256" key="4">
    <source>
        <dbReference type="ARBA" id="ARBA00032089"/>
    </source>
</evidence>
<evidence type="ECO:0000256" key="5">
    <source>
        <dbReference type="SAM" id="Coils"/>
    </source>
</evidence>
<dbReference type="InParanoid" id="A0A517S8G9"/>
<feature type="coiled-coil region" evidence="5">
    <location>
        <begin position="78"/>
        <end position="105"/>
    </location>
</feature>
<feature type="chain" id="PRO_5021956366" description="Cell shape-determining protein MreC" evidence="7">
    <location>
        <begin position="25"/>
        <end position="334"/>
    </location>
</feature>
<dbReference type="Gene3D" id="2.40.10.350">
    <property type="entry name" value="Rod shape-determining protein MreC, domain 2"/>
    <property type="match status" value="1"/>
</dbReference>
<comment type="similarity">
    <text evidence="1">Belongs to the MreC family.</text>
</comment>
<keyword evidence="10" id="KW-1185">Reference proteome</keyword>
<dbReference type="PROSITE" id="PS51257">
    <property type="entry name" value="PROKAR_LIPOPROTEIN"/>
    <property type="match status" value="1"/>
</dbReference>
<dbReference type="PANTHER" id="PTHR34138">
    <property type="entry name" value="CELL SHAPE-DETERMINING PROTEIN MREC"/>
    <property type="match status" value="1"/>
</dbReference>
<keyword evidence="5" id="KW-0175">Coiled coil</keyword>
<dbReference type="InterPro" id="IPR042175">
    <property type="entry name" value="Cell/Rod_MreC_2"/>
</dbReference>
<dbReference type="Pfam" id="PF04085">
    <property type="entry name" value="MreC"/>
    <property type="match status" value="1"/>
</dbReference>
<dbReference type="RefSeq" id="WP_145026750.1">
    <property type="nucleotide sequence ID" value="NZ_CP036271.1"/>
</dbReference>
<gene>
    <name evidence="9" type="primary">mreC</name>
    <name evidence="9" type="ORF">Pan44_04230</name>
</gene>
<accession>A0A517S8G9</accession>
<dbReference type="GO" id="GO:0005886">
    <property type="term" value="C:plasma membrane"/>
    <property type="evidence" value="ECO:0007669"/>
    <property type="project" value="TreeGrafter"/>
</dbReference>
<feature type="domain" description="Rod shape-determining protein MreC beta-barrel core" evidence="8">
    <location>
        <begin position="162"/>
        <end position="304"/>
    </location>
</feature>
<dbReference type="PANTHER" id="PTHR34138:SF1">
    <property type="entry name" value="CELL SHAPE-DETERMINING PROTEIN MREC"/>
    <property type="match status" value="1"/>
</dbReference>
<feature type="compositionally biased region" description="Basic and acidic residues" evidence="6">
    <location>
        <begin position="313"/>
        <end position="334"/>
    </location>
</feature>
<evidence type="ECO:0000256" key="3">
    <source>
        <dbReference type="ARBA" id="ARBA00022960"/>
    </source>
</evidence>
<evidence type="ECO:0000313" key="10">
    <source>
        <dbReference type="Proteomes" id="UP000315700"/>
    </source>
</evidence>
<evidence type="ECO:0000313" key="9">
    <source>
        <dbReference type="EMBL" id="QDT52412.1"/>
    </source>
</evidence>
<keyword evidence="7" id="KW-0732">Signal</keyword>
<proteinExistence type="inferred from homology"/>
<evidence type="ECO:0000256" key="2">
    <source>
        <dbReference type="ARBA" id="ARBA00013855"/>
    </source>
</evidence>
<dbReference type="AlphaFoldDB" id="A0A517S8G9"/>
<dbReference type="OrthoDB" id="282005at2"/>
<evidence type="ECO:0000256" key="6">
    <source>
        <dbReference type="SAM" id="MobiDB-lite"/>
    </source>
</evidence>
<evidence type="ECO:0000256" key="1">
    <source>
        <dbReference type="ARBA" id="ARBA00009369"/>
    </source>
</evidence>
<name>A0A517S8G9_9PLAN</name>
<dbReference type="EMBL" id="CP036271">
    <property type="protein sequence ID" value="QDT52412.1"/>
    <property type="molecule type" value="Genomic_DNA"/>
</dbReference>
<dbReference type="KEGG" id="ccos:Pan44_04230"/>